<evidence type="ECO:0000256" key="1">
    <source>
        <dbReference type="SAM" id="MobiDB-lite"/>
    </source>
</evidence>
<feature type="region of interest" description="Disordered" evidence="1">
    <location>
        <begin position="1252"/>
        <end position="1272"/>
    </location>
</feature>
<keyword evidence="4" id="KW-1185">Reference proteome</keyword>
<dbReference type="GO" id="GO:0005975">
    <property type="term" value="P:carbohydrate metabolic process"/>
    <property type="evidence" value="ECO:0007669"/>
    <property type="project" value="InterPro"/>
</dbReference>
<dbReference type="AlphaFoldDB" id="A0A975F266"/>
<gene>
    <name evidence="3" type="ORF">HRQ91_00345</name>
</gene>
<dbReference type="Pfam" id="PF00128">
    <property type="entry name" value="Alpha-amylase"/>
    <property type="match status" value="1"/>
</dbReference>
<dbReference type="Gene3D" id="3.20.20.80">
    <property type="entry name" value="Glycosidases"/>
    <property type="match status" value="2"/>
</dbReference>
<reference evidence="3 4" key="1">
    <citation type="journal article" date="2021" name="Microbiol. Resour. Announc.">
        <title>Complete Genome Sequences of Three Human Oral Treponema parvum Isolates.</title>
        <authorList>
            <person name="Zeng H."/>
            <person name="Watt R.M."/>
        </authorList>
    </citation>
    <scope>NUCLEOTIDE SEQUENCE [LARGE SCALE GENOMIC DNA]</scope>
    <source>
        <strain evidence="3 4">ATCC 700770</strain>
    </source>
</reference>
<dbReference type="InterPro" id="IPR006047">
    <property type="entry name" value="GH13_cat_dom"/>
</dbReference>
<feature type="compositionally biased region" description="Basic and acidic residues" evidence="1">
    <location>
        <begin position="1252"/>
        <end position="1264"/>
    </location>
</feature>
<dbReference type="EMBL" id="CP054142">
    <property type="protein sequence ID" value="QTQ13027.1"/>
    <property type="molecule type" value="Genomic_DNA"/>
</dbReference>
<dbReference type="KEGG" id="tpav:HRQ91_00345"/>
<dbReference type="Proteomes" id="UP000671908">
    <property type="component" value="Chromosome"/>
</dbReference>
<organism evidence="3 4">
    <name type="scientific">Treponema parvum</name>
    <dbReference type="NCBI Taxonomy" id="138851"/>
    <lineage>
        <taxon>Bacteria</taxon>
        <taxon>Pseudomonadati</taxon>
        <taxon>Spirochaetota</taxon>
        <taxon>Spirochaetia</taxon>
        <taxon>Spirochaetales</taxon>
        <taxon>Treponemataceae</taxon>
        <taxon>Treponema</taxon>
    </lineage>
</organism>
<evidence type="ECO:0000313" key="3">
    <source>
        <dbReference type="EMBL" id="QTQ13027.1"/>
    </source>
</evidence>
<dbReference type="SUPFAM" id="SSF51445">
    <property type="entry name" value="(Trans)glycosidases"/>
    <property type="match status" value="1"/>
</dbReference>
<accession>A0A975F266</accession>
<name>A0A975F266_9SPIR</name>
<dbReference type="InterPro" id="IPR017853">
    <property type="entry name" value="GH"/>
</dbReference>
<dbReference type="PANTHER" id="PTHR47786">
    <property type="entry name" value="ALPHA-1,4-GLUCAN:MALTOSE-1-PHOSPHATE MALTOSYLTRANSFERASE"/>
    <property type="match status" value="1"/>
</dbReference>
<evidence type="ECO:0000259" key="2">
    <source>
        <dbReference type="SMART" id="SM00642"/>
    </source>
</evidence>
<protein>
    <submittedName>
        <fullName evidence="3">Alpha-amylase</fullName>
    </submittedName>
</protein>
<sequence>MKKDLPVSYNEFHVSKTVRDMCGFADSLFSSSGNVVFRNIRAVRLFAQKLNALFDMQKTPELKISAGNLNAMGLIDEIFHIVSMIYRRDKYKAAFFGALEALDKKFGKEKVDGMLLCFVENFPPTEVYAQKITARDFLNQKAFDKGVRAERENRESVLEELVLLYLANENPAFKPFKILFDDSPLKELSIYKDAWTEIKTFFKTKPVFGPFSHDLITMLREPVIFSPNDLRGQLEYIRKHWVPFFPELAKIILLLLSSLDLLSEEAKAAWRAPNAGGALPDMSAYSYENLMNEYERFSPDREWMPKVVLMAKSVLVWLDQLGKKYNRSITRLDQIPDEEINILADEGFTGLWLIGLWERSSASRRIKQLCGNPEAAASAYSLYDYDIAANIGGWDAVNDLRFRLWKRGIRLASDMVPNHTGMDSRWISEKPDLFIQRKDNPFPQYTFNGEDLSHDPRIGIYLEDHYYNRSDCAVVFKRVDKATGDVRYIYHGNDGTGMPWNDTAQIDFLNPAAREEIIQKILHVARNFPIIRFDAAMVLAKKHIRRLWYPEPGRGGDIATRSETQLSTKQFEDAIPQEFWREVVDRVAKEVPDTLLLAEAFWMMEGYFVRTLGMHRVYNSAFMNMLKKEENQKYRDTVKNTLSFDPQVLKRFVNFMNNPDEETAVAQFGKGDKYFGVCTLMVTMPGLPLFGHGQIEGFEEKYGMEYTKAYKHEVPDEGLIERHRKVIFPLMKKRYLFAQIDDFLFFDVWNGSFVNENIFAYSNRCGDEKAVVFYNNKYDRAFGTIKQSVPYAVNTGGEGEVQMRSRSIGEGLGLSSEQGRYCIFRDLSSGLWYVRESSDICENGLFVSLNGFETQVLLDIREVSDAADGKWGILCRSLAGKGVPDLEIAWQELAYRELYEAMGAFMSAEFIRSVNGILYPPNIPAKSGGRAKSDKGLKDAGDTYTAEGNASAYADTAENGSTTRATIDSRTDSARPASVSLNSILGKIKPHALAFYSAAAEFYAKEASPGNKSLKSATTEKSKGAVKSADTAKTVVAVKSASFTPEKEFRMFSKKIGILVKNARDLRSSKKDMFSKFAAKNPLPLNALFCVAAAGSFAKTSSALKWALPRKFCAFFADAGIAAPDLYRDLETMFILGGFVPFKKQRLNDGASKSGIKKDAYPVAKLMMKSDFSAALCGVNEFGGVLWFNKEASERSLNLFAALNMFELEASARGDSLAEKQATVLKMHKMLSDAQKKSEYKAERFLKEFEPEGKHSKVGKEKSAKAVKNFRQ</sequence>
<dbReference type="SMART" id="SM00642">
    <property type="entry name" value="Aamy"/>
    <property type="match status" value="1"/>
</dbReference>
<feature type="domain" description="Glycosyl hydrolase family 13 catalytic" evidence="2">
    <location>
        <begin position="334"/>
        <end position="723"/>
    </location>
</feature>
<evidence type="ECO:0000313" key="4">
    <source>
        <dbReference type="Proteomes" id="UP000671908"/>
    </source>
</evidence>
<dbReference type="RefSeq" id="WP_210119761.1">
    <property type="nucleotide sequence ID" value="NZ_CP054142.1"/>
</dbReference>
<proteinExistence type="predicted"/>
<dbReference type="PANTHER" id="PTHR47786:SF2">
    <property type="entry name" value="GLYCOSYL HYDROLASE FAMILY 13 CATALYTIC DOMAIN-CONTAINING PROTEIN"/>
    <property type="match status" value="1"/>
</dbReference>